<keyword evidence="5" id="KW-0949">S-adenosyl-L-methionine</keyword>
<dbReference type="InterPro" id="IPR029063">
    <property type="entry name" value="SAM-dependent_MTases_sf"/>
</dbReference>
<feature type="domain" description="N6 adenine-specific DNA methyltransferase N-terminal" evidence="9">
    <location>
        <begin position="1"/>
        <end position="102"/>
    </location>
</feature>
<name>A0A7Y0XB79_VIBPH</name>
<comment type="catalytic activity">
    <reaction evidence="7">
        <text>a 2'-deoxyadenosine in DNA + S-adenosyl-L-methionine = an N(6)-methyl-2'-deoxyadenosine in DNA + S-adenosyl-L-homocysteine + H(+)</text>
        <dbReference type="Rhea" id="RHEA:15197"/>
        <dbReference type="Rhea" id="RHEA-COMP:12418"/>
        <dbReference type="Rhea" id="RHEA-COMP:12419"/>
        <dbReference type="ChEBI" id="CHEBI:15378"/>
        <dbReference type="ChEBI" id="CHEBI:57856"/>
        <dbReference type="ChEBI" id="CHEBI:59789"/>
        <dbReference type="ChEBI" id="CHEBI:90615"/>
        <dbReference type="ChEBI" id="CHEBI:90616"/>
        <dbReference type="EC" id="2.1.1.72"/>
    </reaction>
</comment>
<feature type="domain" description="DNA methylase adenine-specific" evidence="8">
    <location>
        <begin position="112"/>
        <end position="171"/>
    </location>
</feature>
<evidence type="ECO:0000313" key="10">
    <source>
        <dbReference type="EMBL" id="NMU82418.1"/>
    </source>
</evidence>
<organism evidence="10 11">
    <name type="scientific">Vibrio parahaemolyticus</name>
    <dbReference type="NCBI Taxonomy" id="670"/>
    <lineage>
        <taxon>Bacteria</taxon>
        <taxon>Pseudomonadati</taxon>
        <taxon>Pseudomonadota</taxon>
        <taxon>Gammaproteobacteria</taxon>
        <taxon>Vibrionales</taxon>
        <taxon>Vibrionaceae</taxon>
        <taxon>Vibrio</taxon>
    </lineage>
</organism>
<dbReference type="PANTHER" id="PTHR42933:SF4">
    <property type="entry name" value="TYPE I RESTRICTION ENZYME ECOKI METHYLASE SUBUNIT"/>
    <property type="match status" value="1"/>
</dbReference>
<keyword evidence="4 10" id="KW-0808">Transferase</keyword>
<dbReference type="AlphaFoldDB" id="A0A7Y0XB79"/>
<evidence type="ECO:0000256" key="4">
    <source>
        <dbReference type="ARBA" id="ARBA00022679"/>
    </source>
</evidence>
<dbReference type="GO" id="GO:0003677">
    <property type="term" value="F:DNA binding"/>
    <property type="evidence" value="ECO:0007669"/>
    <property type="project" value="InterPro"/>
</dbReference>
<dbReference type="PRINTS" id="PR00507">
    <property type="entry name" value="N12N6MTFRASE"/>
</dbReference>
<dbReference type="PANTHER" id="PTHR42933">
    <property type="entry name" value="SLR6095 PROTEIN"/>
    <property type="match status" value="1"/>
</dbReference>
<dbReference type="EC" id="2.1.1.72" evidence="2"/>
<evidence type="ECO:0000259" key="9">
    <source>
        <dbReference type="Pfam" id="PF12161"/>
    </source>
</evidence>
<dbReference type="GO" id="GO:0008170">
    <property type="term" value="F:N-methyltransferase activity"/>
    <property type="evidence" value="ECO:0007669"/>
    <property type="project" value="InterPro"/>
</dbReference>
<dbReference type="GO" id="GO:0009007">
    <property type="term" value="F:site-specific DNA-methyltransferase (adenine-specific) activity"/>
    <property type="evidence" value="ECO:0007669"/>
    <property type="project" value="UniProtKB-EC"/>
</dbReference>
<dbReference type="InterPro" id="IPR022749">
    <property type="entry name" value="D12N6_MeTrfase_N"/>
</dbReference>
<reference evidence="10 11" key="1">
    <citation type="submission" date="2020-04" db="EMBL/GenBank/DDBJ databases">
        <title>Whole-genome sequencing of Vibrio spp. from China reveals different genetic environments of blaCTX-M-14 among diverse lineages.</title>
        <authorList>
            <person name="Zheng Z."/>
            <person name="Ye L."/>
            <person name="Chen S."/>
        </authorList>
    </citation>
    <scope>NUCLEOTIDE SEQUENCE [LARGE SCALE GENOMIC DNA]</scope>
    <source>
        <strain evidence="10 11">Vb0551</strain>
    </source>
</reference>
<gene>
    <name evidence="10" type="ORF">HKB16_05930</name>
</gene>
<evidence type="ECO:0000313" key="11">
    <source>
        <dbReference type="Proteomes" id="UP000518904"/>
    </source>
</evidence>
<evidence type="ECO:0000256" key="2">
    <source>
        <dbReference type="ARBA" id="ARBA00011900"/>
    </source>
</evidence>
<dbReference type="Proteomes" id="UP000518904">
    <property type="component" value="Unassembled WGS sequence"/>
</dbReference>
<comment type="caution">
    <text evidence="10">The sequence shown here is derived from an EMBL/GenBank/DDBJ whole genome shotgun (WGS) entry which is preliminary data.</text>
</comment>
<dbReference type="Gene3D" id="1.20.1260.30">
    <property type="match status" value="1"/>
</dbReference>
<sequence length="172" mass="19753">QMSWLLFLKVFDAQEEELEFELDDYRDPIPAKYLWRNWAADNQGITGDELLEFINDDLFPTLKNLTAPKDTNPRGFVVKEAFSDAFNYMKNGTLLRQVINKLNEIDFTDSKERHLFGDIYEQILRDLQSAGNAGEFYTPRAVTRFIVNRLDPKLGEQIMDPACGTGGFLACS</sequence>
<dbReference type="Gene3D" id="3.40.50.150">
    <property type="entry name" value="Vaccinia Virus protein VP39"/>
    <property type="match status" value="1"/>
</dbReference>
<evidence type="ECO:0000256" key="3">
    <source>
        <dbReference type="ARBA" id="ARBA00022603"/>
    </source>
</evidence>
<evidence type="ECO:0000256" key="6">
    <source>
        <dbReference type="ARBA" id="ARBA00022747"/>
    </source>
</evidence>
<evidence type="ECO:0000256" key="1">
    <source>
        <dbReference type="ARBA" id="ARBA00006594"/>
    </source>
</evidence>
<dbReference type="GO" id="GO:0009307">
    <property type="term" value="P:DNA restriction-modification system"/>
    <property type="evidence" value="ECO:0007669"/>
    <property type="project" value="UniProtKB-KW"/>
</dbReference>
<evidence type="ECO:0000256" key="7">
    <source>
        <dbReference type="ARBA" id="ARBA00047942"/>
    </source>
</evidence>
<comment type="similarity">
    <text evidence="1">Belongs to the N(4)/N(6)-methyltransferase family.</text>
</comment>
<keyword evidence="6" id="KW-0680">Restriction system</keyword>
<dbReference type="InterPro" id="IPR003356">
    <property type="entry name" value="DNA_methylase_A-5"/>
</dbReference>
<protein>
    <recommendedName>
        <fullName evidence="2">site-specific DNA-methyltransferase (adenine-specific)</fullName>
        <ecNumber evidence="2">2.1.1.72</ecNumber>
    </recommendedName>
</protein>
<keyword evidence="3 10" id="KW-0489">Methyltransferase</keyword>
<dbReference type="InterPro" id="IPR051537">
    <property type="entry name" value="DNA_Adenine_Mtase"/>
</dbReference>
<dbReference type="RefSeq" id="WP_169572725.1">
    <property type="nucleotide sequence ID" value="NZ_JABCKZ010000861.1"/>
</dbReference>
<evidence type="ECO:0000259" key="8">
    <source>
        <dbReference type="Pfam" id="PF02384"/>
    </source>
</evidence>
<dbReference type="Pfam" id="PF02384">
    <property type="entry name" value="N6_Mtase"/>
    <property type="match status" value="1"/>
</dbReference>
<dbReference type="Pfam" id="PF12161">
    <property type="entry name" value="HsdM_N"/>
    <property type="match status" value="1"/>
</dbReference>
<accession>A0A7Y0XB79</accession>
<dbReference type="InterPro" id="IPR038333">
    <property type="entry name" value="T1MK-like_N_sf"/>
</dbReference>
<feature type="non-terminal residue" evidence="10">
    <location>
        <position position="1"/>
    </location>
</feature>
<feature type="non-terminal residue" evidence="10">
    <location>
        <position position="172"/>
    </location>
</feature>
<evidence type="ECO:0000256" key="5">
    <source>
        <dbReference type="ARBA" id="ARBA00022691"/>
    </source>
</evidence>
<dbReference type="GO" id="GO:0032259">
    <property type="term" value="P:methylation"/>
    <property type="evidence" value="ECO:0007669"/>
    <property type="project" value="UniProtKB-KW"/>
</dbReference>
<proteinExistence type="inferred from homology"/>
<dbReference type="SUPFAM" id="SSF53335">
    <property type="entry name" value="S-adenosyl-L-methionine-dependent methyltransferases"/>
    <property type="match status" value="1"/>
</dbReference>
<dbReference type="EMBL" id="JABCLB010000707">
    <property type="protein sequence ID" value="NMU82418.1"/>
    <property type="molecule type" value="Genomic_DNA"/>
</dbReference>